<dbReference type="KEGG" id="bsd:BLASA_0340"/>
<dbReference type="InterPro" id="IPR033756">
    <property type="entry name" value="YlxH/NBP35"/>
</dbReference>
<dbReference type="InterPro" id="IPR050445">
    <property type="entry name" value="Bact_polysacc_biosynth/exp"/>
</dbReference>
<evidence type="ECO:0000256" key="2">
    <source>
        <dbReference type="ARBA" id="ARBA00022840"/>
    </source>
</evidence>
<evidence type="ECO:0000256" key="3">
    <source>
        <dbReference type="SAM" id="MobiDB-lite"/>
    </source>
</evidence>
<dbReference type="EMBL" id="FO117623">
    <property type="protein sequence ID" value="CCG01317.1"/>
    <property type="molecule type" value="Genomic_DNA"/>
</dbReference>
<dbReference type="AlphaFoldDB" id="H6RM75"/>
<dbReference type="RefSeq" id="WP_014374234.1">
    <property type="nucleotide sequence ID" value="NC_016943.1"/>
</dbReference>
<dbReference type="Pfam" id="PF10609">
    <property type="entry name" value="ParA"/>
    <property type="match status" value="1"/>
</dbReference>
<proteinExistence type="predicted"/>
<dbReference type="InterPro" id="IPR027417">
    <property type="entry name" value="P-loop_NTPase"/>
</dbReference>
<evidence type="ECO:0000256" key="1">
    <source>
        <dbReference type="ARBA" id="ARBA00022741"/>
    </source>
</evidence>
<dbReference type="Gene3D" id="3.40.50.300">
    <property type="entry name" value="P-loop containing nucleotide triphosphate hydrolases"/>
    <property type="match status" value="1"/>
</dbReference>
<dbReference type="OrthoDB" id="9812433at2"/>
<accession>H6RM75</accession>
<dbReference type="InterPro" id="IPR005702">
    <property type="entry name" value="Wzc-like_C"/>
</dbReference>
<dbReference type="SUPFAM" id="SSF52540">
    <property type="entry name" value="P-loop containing nucleoside triphosphate hydrolases"/>
    <property type="match status" value="1"/>
</dbReference>
<name>H6RM75_BLASD</name>
<dbReference type="PANTHER" id="PTHR32309">
    <property type="entry name" value="TYROSINE-PROTEIN KINASE"/>
    <property type="match status" value="1"/>
</dbReference>
<reference evidence="4 5" key="1">
    <citation type="journal article" date="2012" name="J. Bacteriol.">
        <title>Genome Sequence of Blastococcus saxobsidens DD2, a Stone-Inhabiting Bacterium.</title>
        <authorList>
            <person name="Chouaia B."/>
            <person name="Crotti E."/>
            <person name="Brusetti L."/>
            <person name="Daffonchio D."/>
            <person name="Essoussi I."/>
            <person name="Nouioui I."/>
            <person name="Sbissi I."/>
            <person name="Ghodhbane-Gtari F."/>
            <person name="Gtari M."/>
            <person name="Vacherie B."/>
            <person name="Barbe V."/>
            <person name="Medigue C."/>
            <person name="Gury J."/>
            <person name="Pujic P."/>
            <person name="Normand P."/>
        </authorList>
    </citation>
    <scope>NUCLEOTIDE SEQUENCE [LARGE SCALE GENOMIC DNA]</scope>
    <source>
        <strain evidence="4 5">DD2</strain>
    </source>
</reference>
<dbReference type="Proteomes" id="UP000007517">
    <property type="component" value="Chromosome"/>
</dbReference>
<sequence length="484" mass="51164">MESTDYLKVLRRRWKIILASGLLSALVVLLLVQPEASGLGARSYTATATLLQPVDGALGPEFTALLVTTGPVPVAVAEQLDYAGEPTELSALVQVSPDAETGAVQISTTSTDPEQAALIANTFAEATLAEVADRTTGAVAGVPPIELLERATPLPNDDSLLSGPTTQSGRLVLGLVVGLVLGSALALLVERFDTSVRDRIDVQRAYRVPVLAEVPRLPRSARSSRGVIVKTDPASTAAEAFRSLRSSVLLIPSRVLLPADADQLVGPTSERGRPQIILVTSARAGEGKTTTAVNLAAALAESGQQTLVLDFDFRRPDAHRYLDVINGPGLSDLVHAEEGEHELRTLCRPSAVDGVRMVPAGTMIDQPPALPTRIAGLLSDARGLADVVIVDSPPMLLGNDAMDLMPYVDTVLVTCRSGRVTRDQAERASELLARLRVPVVGAAFIGWRASVRNLGERIAHRSGALTNSEFPRRDTGASAHRAES</sequence>
<keyword evidence="4" id="KW-0808">Transferase</keyword>
<dbReference type="CDD" id="cd05387">
    <property type="entry name" value="BY-kinase"/>
    <property type="match status" value="1"/>
</dbReference>
<keyword evidence="1" id="KW-0547">Nucleotide-binding</keyword>
<evidence type="ECO:0000313" key="4">
    <source>
        <dbReference type="EMBL" id="CCG01317.1"/>
    </source>
</evidence>
<dbReference type="STRING" id="1146883.BLASA_0340"/>
<keyword evidence="2" id="KW-0067">ATP-binding</keyword>
<dbReference type="HOGENOM" id="CLU_009912_4_1_11"/>
<keyword evidence="5" id="KW-1185">Reference proteome</keyword>
<evidence type="ECO:0000313" key="5">
    <source>
        <dbReference type="Proteomes" id="UP000007517"/>
    </source>
</evidence>
<gene>
    <name evidence="4" type="ordered locus">BLASA_0340</name>
</gene>
<dbReference type="eggNOG" id="COG3944">
    <property type="taxonomic scope" value="Bacteria"/>
</dbReference>
<dbReference type="GO" id="GO:0005524">
    <property type="term" value="F:ATP binding"/>
    <property type="evidence" value="ECO:0007669"/>
    <property type="project" value="UniProtKB-KW"/>
</dbReference>
<reference evidence="5" key="2">
    <citation type="submission" date="2012-02" db="EMBL/GenBank/DDBJ databases">
        <title>Complete genome sequence of Blastococcus saxobsidens strain DD2.</title>
        <authorList>
            <person name="Genoscope."/>
        </authorList>
    </citation>
    <scope>NUCLEOTIDE SEQUENCE [LARGE SCALE GENOMIC DNA]</scope>
    <source>
        <strain evidence="5">DD2</strain>
    </source>
</reference>
<feature type="region of interest" description="Disordered" evidence="3">
    <location>
        <begin position="465"/>
        <end position="484"/>
    </location>
</feature>
<dbReference type="GO" id="GO:0005886">
    <property type="term" value="C:plasma membrane"/>
    <property type="evidence" value="ECO:0007669"/>
    <property type="project" value="TreeGrafter"/>
</dbReference>
<dbReference type="PANTHER" id="PTHR32309:SF31">
    <property type="entry name" value="CAPSULAR EXOPOLYSACCHARIDE FAMILY"/>
    <property type="match status" value="1"/>
</dbReference>
<evidence type="ECO:0008006" key="6">
    <source>
        <dbReference type="Google" id="ProtNLM"/>
    </source>
</evidence>
<dbReference type="eggNOG" id="COG0489">
    <property type="taxonomic scope" value="Bacteria"/>
</dbReference>
<feature type="compositionally biased region" description="Basic and acidic residues" evidence="3">
    <location>
        <begin position="470"/>
        <end position="484"/>
    </location>
</feature>
<protein>
    <recommendedName>
        <fullName evidence="6">Non-specific protein-tyrosine kinase</fullName>
    </recommendedName>
</protein>
<organism evidence="4 5">
    <name type="scientific">Blastococcus saxobsidens (strain DD2)</name>
    <dbReference type="NCBI Taxonomy" id="1146883"/>
    <lineage>
        <taxon>Bacteria</taxon>
        <taxon>Bacillati</taxon>
        <taxon>Actinomycetota</taxon>
        <taxon>Actinomycetes</taxon>
        <taxon>Geodermatophilales</taxon>
        <taxon>Geodermatophilaceae</taxon>
        <taxon>Blastococcus</taxon>
    </lineage>
</organism>
<dbReference type="GO" id="GO:0004713">
    <property type="term" value="F:protein tyrosine kinase activity"/>
    <property type="evidence" value="ECO:0007669"/>
    <property type="project" value="TreeGrafter"/>
</dbReference>